<name>A0A9D9EDG5_9BACT</name>
<evidence type="ECO:0000259" key="5">
    <source>
        <dbReference type="PROSITE" id="PS01124"/>
    </source>
</evidence>
<reference evidence="6" key="2">
    <citation type="journal article" date="2021" name="PeerJ">
        <title>Extensive microbial diversity within the chicken gut microbiome revealed by metagenomics and culture.</title>
        <authorList>
            <person name="Gilroy R."/>
            <person name="Ravi A."/>
            <person name="Getino M."/>
            <person name="Pursley I."/>
            <person name="Horton D.L."/>
            <person name="Alikhan N.F."/>
            <person name="Baker D."/>
            <person name="Gharbi K."/>
            <person name="Hall N."/>
            <person name="Watson M."/>
            <person name="Adriaenssens E.M."/>
            <person name="Foster-Nyarko E."/>
            <person name="Jarju S."/>
            <person name="Secka A."/>
            <person name="Antonio M."/>
            <person name="Oren A."/>
            <person name="Chaudhuri R.R."/>
            <person name="La Ragione R."/>
            <person name="Hildebrand F."/>
            <person name="Pallen M.J."/>
        </authorList>
    </citation>
    <scope>NUCLEOTIDE SEQUENCE</scope>
    <source>
        <strain evidence="6">D5-748</strain>
    </source>
</reference>
<sequence length="316" mass="36353">MKMYLYSSMAICHISMGDESKALECLNAASSCLDPEGSLDNQQFNKASAMYFRHLGDHEKALQYARECVKAYSAESLVTYYNDALELESEILADSGDFRGAYENLLRLQHSRDSLASEQLAIQLSEFYTLYEVDRLEARRQRQKIVIVMTGSLCLLLLITIAVFIVYSHRLNRKNISLYNSIQDNLKKEQEQSRIRQFVPIENIPAEKKLYYCLCRLMEDEEPFKNPDLKRLILAQRLGTNEKYLAEAVKEGAGMTVSGFIAEYRLKHSVALLSERKDISLEEIAEMSGFGAYSSFFRAFTKKFGMTPQEYKKYLK</sequence>
<dbReference type="Gene3D" id="1.10.10.60">
    <property type="entry name" value="Homeodomain-like"/>
    <property type="match status" value="1"/>
</dbReference>
<comment type="caution">
    <text evidence="6">The sequence shown here is derived from an EMBL/GenBank/DDBJ whole genome shotgun (WGS) entry which is preliminary data.</text>
</comment>
<dbReference type="PRINTS" id="PR00032">
    <property type="entry name" value="HTHARAC"/>
</dbReference>
<dbReference type="PROSITE" id="PS00041">
    <property type="entry name" value="HTH_ARAC_FAMILY_1"/>
    <property type="match status" value="1"/>
</dbReference>
<dbReference type="GO" id="GO:0003700">
    <property type="term" value="F:DNA-binding transcription factor activity"/>
    <property type="evidence" value="ECO:0007669"/>
    <property type="project" value="InterPro"/>
</dbReference>
<evidence type="ECO:0000256" key="3">
    <source>
        <dbReference type="ARBA" id="ARBA00023163"/>
    </source>
</evidence>
<feature type="transmembrane region" description="Helical" evidence="4">
    <location>
        <begin position="145"/>
        <end position="167"/>
    </location>
</feature>
<evidence type="ECO:0000256" key="2">
    <source>
        <dbReference type="ARBA" id="ARBA00023125"/>
    </source>
</evidence>
<evidence type="ECO:0000256" key="4">
    <source>
        <dbReference type="SAM" id="Phobius"/>
    </source>
</evidence>
<dbReference type="EMBL" id="JADIMO010000126">
    <property type="protein sequence ID" value="MBO8445962.1"/>
    <property type="molecule type" value="Genomic_DNA"/>
</dbReference>
<dbReference type="GO" id="GO:0043565">
    <property type="term" value="F:sequence-specific DNA binding"/>
    <property type="evidence" value="ECO:0007669"/>
    <property type="project" value="InterPro"/>
</dbReference>
<dbReference type="InterPro" id="IPR009057">
    <property type="entry name" value="Homeodomain-like_sf"/>
</dbReference>
<evidence type="ECO:0000313" key="6">
    <source>
        <dbReference type="EMBL" id="MBO8445962.1"/>
    </source>
</evidence>
<dbReference type="InterPro" id="IPR011990">
    <property type="entry name" value="TPR-like_helical_dom_sf"/>
</dbReference>
<dbReference type="Gene3D" id="1.25.40.10">
    <property type="entry name" value="Tetratricopeptide repeat domain"/>
    <property type="match status" value="1"/>
</dbReference>
<dbReference type="SUPFAM" id="SSF46689">
    <property type="entry name" value="Homeodomain-like"/>
    <property type="match status" value="1"/>
</dbReference>
<keyword evidence="4" id="KW-0812">Transmembrane</keyword>
<dbReference type="PROSITE" id="PS01124">
    <property type="entry name" value="HTH_ARAC_FAMILY_2"/>
    <property type="match status" value="1"/>
</dbReference>
<dbReference type="InterPro" id="IPR018060">
    <property type="entry name" value="HTH_AraC"/>
</dbReference>
<dbReference type="SMART" id="SM00342">
    <property type="entry name" value="HTH_ARAC"/>
    <property type="match status" value="1"/>
</dbReference>
<keyword evidence="2" id="KW-0238">DNA-binding</keyword>
<evidence type="ECO:0000256" key="1">
    <source>
        <dbReference type="ARBA" id="ARBA00023015"/>
    </source>
</evidence>
<protein>
    <submittedName>
        <fullName evidence="6">AraC family transcriptional regulator</fullName>
    </submittedName>
</protein>
<proteinExistence type="predicted"/>
<keyword evidence="1" id="KW-0805">Transcription regulation</keyword>
<keyword evidence="4" id="KW-1133">Transmembrane helix</keyword>
<feature type="domain" description="HTH araC/xylS-type" evidence="5">
    <location>
        <begin position="234"/>
        <end position="314"/>
    </location>
</feature>
<reference evidence="6" key="1">
    <citation type="submission" date="2020-10" db="EMBL/GenBank/DDBJ databases">
        <authorList>
            <person name="Gilroy R."/>
        </authorList>
    </citation>
    <scope>NUCLEOTIDE SEQUENCE</scope>
    <source>
        <strain evidence="6">D5-748</strain>
    </source>
</reference>
<gene>
    <name evidence="6" type="ORF">IAC23_09800</name>
</gene>
<organism evidence="6 7">
    <name type="scientific">Candidatus Cryptobacteroides merdavium</name>
    <dbReference type="NCBI Taxonomy" id="2840769"/>
    <lineage>
        <taxon>Bacteria</taxon>
        <taxon>Pseudomonadati</taxon>
        <taxon>Bacteroidota</taxon>
        <taxon>Bacteroidia</taxon>
        <taxon>Bacteroidales</taxon>
        <taxon>Candidatus Cryptobacteroides</taxon>
    </lineage>
</organism>
<dbReference type="PANTHER" id="PTHR43280:SF29">
    <property type="entry name" value="ARAC-FAMILY TRANSCRIPTIONAL REGULATOR"/>
    <property type="match status" value="1"/>
</dbReference>
<dbReference type="AlphaFoldDB" id="A0A9D9EDG5"/>
<dbReference type="InterPro" id="IPR018062">
    <property type="entry name" value="HTH_AraC-typ_CS"/>
</dbReference>
<dbReference type="Pfam" id="PF12833">
    <property type="entry name" value="HTH_18"/>
    <property type="match status" value="1"/>
</dbReference>
<dbReference type="SUPFAM" id="SSF48452">
    <property type="entry name" value="TPR-like"/>
    <property type="match status" value="1"/>
</dbReference>
<dbReference type="InterPro" id="IPR020449">
    <property type="entry name" value="Tscrpt_reg_AraC-type_HTH"/>
</dbReference>
<keyword evidence="4" id="KW-0472">Membrane</keyword>
<keyword evidence="3" id="KW-0804">Transcription</keyword>
<accession>A0A9D9EDG5</accession>
<dbReference type="Proteomes" id="UP000823619">
    <property type="component" value="Unassembled WGS sequence"/>
</dbReference>
<evidence type="ECO:0000313" key="7">
    <source>
        <dbReference type="Proteomes" id="UP000823619"/>
    </source>
</evidence>
<dbReference type="PANTHER" id="PTHR43280">
    <property type="entry name" value="ARAC-FAMILY TRANSCRIPTIONAL REGULATOR"/>
    <property type="match status" value="1"/>
</dbReference>